<dbReference type="PANTHER" id="PTHR34236">
    <property type="entry name" value="DIMETHYL SULFOXIDE REDUCTASE TRANSCRIPTIONAL ACTIVATOR"/>
    <property type="match status" value="1"/>
</dbReference>
<dbReference type="AlphaFoldDB" id="E6P9G1"/>
<evidence type="ECO:0000259" key="1">
    <source>
        <dbReference type="Pfam" id="PF04967"/>
    </source>
</evidence>
<dbReference type="InterPro" id="IPR007050">
    <property type="entry name" value="HTH_bacterioopsin"/>
</dbReference>
<dbReference type="EMBL" id="BA000048">
    <property type="protein sequence ID" value="BAJ50572.1"/>
    <property type="molecule type" value="Genomic_DNA"/>
</dbReference>
<dbReference type="STRING" id="311458.CSUB_C0713"/>
<dbReference type="BioCyc" id="CCAL311458:G131R-727-MONOMER"/>
<evidence type="ECO:0000313" key="3">
    <source>
        <dbReference type="Proteomes" id="UP000008120"/>
    </source>
</evidence>
<proteinExistence type="predicted"/>
<dbReference type="Pfam" id="PF04967">
    <property type="entry name" value="HTH_10"/>
    <property type="match status" value="1"/>
</dbReference>
<dbReference type="PANTHER" id="PTHR34236:SF1">
    <property type="entry name" value="DIMETHYL SULFOXIDE REDUCTASE TRANSCRIPTIONAL ACTIVATOR"/>
    <property type="match status" value="1"/>
</dbReference>
<reference evidence="2 3" key="1">
    <citation type="journal article" date="2005" name="Environ. Microbiol.">
        <title>Genetic and functional properties of uncultivated thermophilic crenarchaeotes from a subsurface gold mine as revealed by analysis of genome fragments.</title>
        <authorList>
            <person name="Nunoura T."/>
            <person name="Hirayama H."/>
            <person name="Takami H."/>
            <person name="Oida H."/>
            <person name="Nishi S."/>
            <person name="Shimamura S."/>
            <person name="Suzuki Y."/>
            <person name="Inagaki F."/>
            <person name="Takai K."/>
            <person name="Nealson K.H."/>
            <person name="Horikoshi K."/>
        </authorList>
    </citation>
    <scope>NUCLEOTIDE SEQUENCE [LARGE SCALE GENOMIC DNA]</scope>
</reference>
<dbReference type="KEGG" id="csu:CSUB_C0713"/>
<protein>
    <submittedName>
        <fullName evidence="2">HTH DNA binding domain protein</fullName>
    </submittedName>
</protein>
<gene>
    <name evidence="2" type="ORF">CSUB_C0713</name>
</gene>
<reference evidence="2 3" key="2">
    <citation type="journal article" date="2011" name="Nucleic Acids Res.">
        <title>Insights into the evolution of Archaea and eukaryotic protein modifier systems revealed by the genome of a novel archaeal group.</title>
        <authorList>
            <person name="Nunoura T."/>
            <person name="Takaki Y."/>
            <person name="Kakuta J."/>
            <person name="Nishi S."/>
            <person name="Sugahara J."/>
            <person name="Kazama H."/>
            <person name="Chee G."/>
            <person name="Hattori M."/>
            <person name="Kanai A."/>
            <person name="Atomi H."/>
            <person name="Takai K."/>
            <person name="Takami H."/>
        </authorList>
    </citation>
    <scope>NUCLEOTIDE SEQUENCE [LARGE SCALE GENOMIC DNA]</scope>
</reference>
<organism evidence="2 3">
    <name type="scientific">Caldiarchaeum subterraneum</name>
    <dbReference type="NCBI Taxonomy" id="311458"/>
    <lineage>
        <taxon>Archaea</taxon>
        <taxon>Nitrososphaerota</taxon>
        <taxon>Candidatus Caldarchaeales</taxon>
        <taxon>Candidatus Caldarchaeaceae</taxon>
        <taxon>Candidatus Caldarchaeum</taxon>
    </lineage>
</organism>
<name>E6P9G1_CALS0</name>
<accession>E6P9G1</accession>
<sequence length="204" mass="23121">MLEALLRVHVTCPWISELVKESSDVEIVSCRPVFKGSGASAFVRFRSQVDARILSTRVSSHPYVVKARFQTMGKNSGVGLVESIQCPCSRLGLSYMHVLGIRVERGSLVFRLLVQDEKEVQEIVDGLRRSGVRFRVENIRRIRAKHFLTPRQEQVLLHSYLNGYFDNPRPIPLSKLAKDLGITPPSYLELLRKALKKVVSDSFT</sequence>
<dbReference type="Proteomes" id="UP000008120">
    <property type="component" value="Chromosome"/>
</dbReference>
<evidence type="ECO:0000313" key="2">
    <source>
        <dbReference type="EMBL" id="BAJ50572.1"/>
    </source>
</evidence>
<feature type="domain" description="HTH bat-type" evidence="1">
    <location>
        <begin position="148"/>
        <end position="199"/>
    </location>
</feature>